<reference evidence="2 3" key="1">
    <citation type="journal article" date="2020" name="ISME J.">
        <title>Uncovering the hidden diversity of litter-decomposition mechanisms in mushroom-forming fungi.</title>
        <authorList>
            <person name="Floudas D."/>
            <person name="Bentzer J."/>
            <person name="Ahren D."/>
            <person name="Johansson T."/>
            <person name="Persson P."/>
            <person name="Tunlid A."/>
        </authorList>
    </citation>
    <scope>NUCLEOTIDE SEQUENCE [LARGE SCALE GENOMIC DNA]</scope>
    <source>
        <strain evidence="2 3">CBS 101986</strain>
    </source>
</reference>
<feature type="compositionally biased region" description="Polar residues" evidence="1">
    <location>
        <begin position="1"/>
        <end position="10"/>
    </location>
</feature>
<dbReference type="InterPro" id="IPR007250">
    <property type="entry name" value="HSP9_HSP12"/>
</dbReference>
<sequence length="84" mass="8537">MSDANRQSFTDKAGAAMKPDSQKSTLEQAGDFVKGKSDNAASSVQPNNSKSGSQKAGDAMTGSSSGNSESLLDQAKHAVGMGNK</sequence>
<comment type="caution">
    <text evidence="2">The sequence shown here is derived from an EMBL/GenBank/DDBJ whole genome shotgun (WGS) entry which is preliminary data.</text>
</comment>
<accession>A0A8H5BXE2</accession>
<feature type="region of interest" description="Disordered" evidence="1">
    <location>
        <begin position="1"/>
        <end position="84"/>
    </location>
</feature>
<proteinExistence type="predicted"/>
<dbReference type="EMBL" id="JAACJJ010000001">
    <property type="protein sequence ID" value="KAF5331083.1"/>
    <property type="molecule type" value="Genomic_DNA"/>
</dbReference>
<keyword evidence="3" id="KW-1185">Reference proteome</keyword>
<protein>
    <recommendedName>
        <fullName evidence="4">Heat shock protein 9/12-domain-containing protein</fullName>
    </recommendedName>
</protein>
<gene>
    <name evidence="2" type="ORF">D9619_005896</name>
</gene>
<feature type="compositionally biased region" description="Polar residues" evidence="1">
    <location>
        <begin position="61"/>
        <end position="71"/>
    </location>
</feature>
<evidence type="ECO:0000256" key="1">
    <source>
        <dbReference type="SAM" id="MobiDB-lite"/>
    </source>
</evidence>
<dbReference type="AlphaFoldDB" id="A0A8H5BXE2"/>
<dbReference type="Pfam" id="PF04119">
    <property type="entry name" value="HSP9_HSP12"/>
    <property type="match status" value="1"/>
</dbReference>
<evidence type="ECO:0000313" key="3">
    <source>
        <dbReference type="Proteomes" id="UP000567179"/>
    </source>
</evidence>
<name>A0A8H5BXE2_9AGAR</name>
<organism evidence="2 3">
    <name type="scientific">Psilocybe cf. subviscida</name>
    <dbReference type="NCBI Taxonomy" id="2480587"/>
    <lineage>
        <taxon>Eukaryota</taxon>
        <taxon>Fungi</taxon>
        <taxon>Dikarya</taxon>
        <taxon>Basidiomycota</taxon>
        <taxon>Agaricomycotina</taxon>
        <taxon>Agaricomycetes</taxon>
        <taxon>Agaricomycetidae</taxon>
        <taxon>Agaricales</taxon>
        <taxon>Agaricineae</taxon>
        <taxon>Strophariaceae</taxon>
        <taxon>Psilocybe</taxon>
    </lineage>
</organism>
<dbReference type="OrthoDB" id="2348401at2759"/>
<evidence type="ECO:0008006" key="4">
    <source>
        <dbReference type="Google" id="ProtNLM"/>
    </source>
</evidence>
<dbReference type="PIRSF" id="PIRSF002590">
    <property type="entry name" value="HSP9/HSP12_fun"/>
    <property type="match status" value="1"/>
</dbReference>
<evidence type="ECO:0000313" key="2">
    <source>
        <dbReference type="EMBL" id="KAF5331083.1"/>
    </source>
</evidence>
<dbReference type="Gene3D" id="6.10.280.100">
    <property type="match status" value="1"/>
</dbReference>
<dbReference type="Proteomes" id="UP000567179">
    <property type="component" value="Unassembled WGS sequence"/>
</dbReference>
<feature type="compositionally biased region" description="Polar residues" evidence="1">
    <location>
        <begin position="39"/>
        <end position="54"/>
    </location>
</feature>